<accession>A0ACB9J4W4</accession>
<gene>
    <name evidence="1" type="ORF">L1987_19053</name>
</gene>
<dbReference type="Proteomes" id="UP001056120">
    <property type="component" value="Linkage Group LG06"/>
</dbReference>
<dbReference type="EMBL" id="CM042023">
    <property type="protein sequence ID" value="KAI3814302.1"/>
    <property type="molecule type" value="Genomic_DNA"/>
</dbReference>
<organism evidence="1 2">
    <name type="scientific">Smallanthus sonchifolius</name>
    <dbReference type="NCBI Taxonomy" id="185202"/>
    <lineage>
        <taxon>Eukaryota</taxon>
        <taxon>Viridiplantae</taxon>
        <taxon>Streptophyta</taxon>
        <taxon>Embryophyta</taxon>
        <taxon>Tracheophyta</taxon>
        <taxon>Spermatophyta</taxon>
        <taxon>Magnoliopsida</taxon>
        <taxon>eudicotyledons</taxon>
        <taxon>Gunneridae</taxon>
        <taxon>Pentapetalae</taxon>
        <taxon>asterids</taxon>
        <taxon>campanulids</taxon>
        <taxon>Asterales</taxon>
        <taxon>Asteraceae</taxon>
        <taxon>Asteroideae</taxon>
        <taxon>Heliantheae alliance</taxon>
        <taxon>Millerieae</taxon>
        <taxon>Smallanthus</taxon>
    </lineage>
</organism>
<comment type="caution">
    <text evidence="1">The sequence shown here is derived from an EMBL/GenBank/DDBJ whole genome shotgun (WGS) entry which is preliminary data.</text>
</comment>
<keyword evidence="2" id="KW-1185">Reference proteome</keyword>
<sequence>MDFLSKNVQPEARGQGSSGLKEVNQSSKPVETEKGGSGTGLGGAGLGDSDSTDTDGDADSESKDYVQEG</sequence>
<evidence type="ECO:0000313" key="2">
    <source>
        <dbReference type="Proteomes" id="UP001056120"/>
    </source>
</evidence>
<name>A0ACB9J4W4_9ASTR</name>
<reference evidence="1 2" key="2">
    <citation type="journal article" date="2022" name="Mol. Ecol. Resour.">
        <title>The genomes of chicory, endive, great burdock and yacon provide insights into Asteraceae paleo-polyploidization history and plant inulin production.</title>
        <authorList>
            <person name="Fan W."/>
            <person name="Wang S."/>
            <person name="Wang H."/>
            <person name="Wang A."/>
            <person name="Jiang F."/>
            <person name="Liu H."/>
            <person name="Zhao H."/>
            <person name="Xu D."/>
            <person name="Zhang Y."/>
        </authorList>
    </citation>
    <scope>NUCLEOTIDE SEQUENCE [LARGE SCALE GENOMIC DNA]</scope>
    <source>
        <strain evidence="2">cv. Yunnan</strain>
        <tissue evidence="1">Leaves</tissue>
    </source>
</reference>
<evidence type="ECO:0000313" key="1">
    <source>
        <dbReference type="EMBL" id="KAI3814302.1"/>
    </source>
</evidence>
<proteinExistence type="predicted"/>
<protein>
    <submittedName>
        <fullName evidence="1">Uncharacterized protein</fullName>
    </submittedName>
</protein>
<reference evidence="2" key="1">
    <citation type="journal article" date="2022" name="Mol. Ecol. Resour.">
        <title>The genomes of chicory, endive, great burdock and yacon provide insights into Asteraceae palaeo-polyploidization history and plant inulin production.</title>
        <authorList>
            <person name="Fan W."/>
            <person name="Wang S."/>
            <person name="Wang H."/>
            <person name="Wang A."/>
            <person name="Jiang F."/>
            <person name="Liu H."/>
            <person name="Zhao H."/>
            <person name="Xu D."/>
            <person name="Zhang Y."/>
        </authorList>
    </citation>
    <scope>NUCLEOTIDE SEQUENCE [LARGE SCALE GENOMIC DNA]</scope>
    <source>
        <strain evidence="2">cv. Yunnan</strain>
    </source>
</reference>